<accession>A0A7S1A2X4</accession>
<organism evidence="1">
    <name type="scientific">Noctiluca scintillans</name>
    <name type="common">Sea sparkle</name>
    <name type="synonym">Red tide dinoflagellate</name>
    <dbReference type="NCBI Taxonomy" id="2966"/>
    <lineage>
        <taxon>Eukaryota</taxon>
        <taxon>Sar</taxon>
        <taxon>Alveolata</taxon>
        <taxon>Dinophyceae</taxon>
        <taxon>Noctilucales</taxon>
        <taxon>Noctilucaceae</taxon>
        <taxon>Noctiluca</taxon>
    </lineage>
</organism>
<name>A0A7S1A2X4_NOCSC</name>
<sequence>MSAVGDLILRCAFEDYPRRLHFPHAVLSCVGYRNWRNAEGQSMQFLYDVIASYFCCSMGCGVMVKQLHTGSAFPSYILAKDHLHFHLLAFLATNFAPRDFVYRLLSKQGPCRSLFLTCDVIDATTAVSGLVRAGHEAHPGNVLLPFLTGILCYNGSSLFRWMDARGRGQNPKTFLAEPGSRVTRGVIVAFIAWYFGHIYKGGVARIRNRTTILLTLAEIVISSLEDIYNFDAFAGVHSMVVRMVRKLPATFNLGPQNVQKQLQEDS</sequence>
<dbReference type="AlphaFoldDB" id="A0A7S1A2X4"/>
<proteinExistence type="predicted"/>
<dbReference type="EMBL" id="HBFQ01021844">
    <property type="protein sequence ID" value="CAD8840943.1"/>
    <property type="molecule type" value="Transcribed_RNA"/>
</dbReference>
<reference evidence="1" key="1">
    <citation type="submission" date="2021-01" db="EMBL/GenBank/DDBJ databases">
        <authorList>
            <person name="Corre E."/>
            <person name="Pelletier E."/>
            <person name="Niang G."/>
            <person name="Scheremetjew M."/>
            <person name="Finn R."/>
            <person name="Kale V."/>
            <person name="Holt S."/>
            <person name="Cochrane G."/>
            <person name="Meng A."/>
            <person name="Brown T."/>
            <person name="Cohen L."/>
        </authorList>
    </citation>
    <scope>NUCLEOTIDE SEQUENCE</scope>
</reference>
<gene>
    <name evidence="1" type="ORF">NSCI0253_LOCUS15291</name>
</gene>
<evidence type="ECO:0000313" key="1">
    <source>
        <dbReference type="EMBL" id="CAD8840943.1"/>
    </source>
</evidence>
<protein>
    <submittedName>
        <fullName evidence="1">Uncharacterized protein</fullName>
    </submittedName>
</protein>